<proteinExistence type="predicted"/>
<accession>F0H736</accession>
<comment type="caution">
    <text evidence="1">The sequence shown here is derived from an EMBL/GenBank/DDBJ whole genome shotgun (WGS) entry which is preliminary data.</text>
</comment>
<sequence length="58" mass="6350">MSADNTICDGHQHICKEGLFLPVAVIYSKTLMTDLHGKTCLPDAVPTSVKCFGKRWAT</sequence>
<organism evidence="1 2">
    <name type="scientific">Prevotella denticola CRIS 18C-A</name>
    <dbReference type="NCBI Taxonomy" id="944557"/>
    <lineage>
        <taxon>Bacteria</taxon>
        <taxon>Pseudomonadati</taxon>
        <taxon>Bacteroidota</taxon>
        <taxon>Bacteroidia</taxon>
        <taxon>Bacteroidales</taxon>
        <taxon>Prevotellaceae</taxon>
        <taxon>Prevotella</taxon>
    </lineage>
</organism>
<protein>
    <submittedName>
        <fullName evidence="1">Uncharacterized protein</fullName>
    </submittedName>
</protein>
<evidence type="ECO:0000313" key="1">
    <source>
        <dbReference type="EMBL" id="EGC86386.1"/>
    </source>
</evidence>
<reference evidence="1 2" key="1">
    <citation type="submission" date="2011-02" db="EMBL/GenBank/DDBJ databases">
        <authorList>
            <person name="Durkin A.S."/>
            <person name="Madupu R."/>
            <person name="Torralba M."/>
            <person name="Gillis M."/>
            <person name="Methe B."/>
            <person name="Sutton G."/>
            <person name="Nelson K.E."/>
        </authorList>
    </citation>
    <scope>NUCLEOTIDE SEQUENCE [LARGE SCALE GENOMIC DNA]</scope>
    <source>
        <strain evidence="1 2">CRIS 18C-A</strain>
    </source>
</reference>
<dbReference type="AlphaFoldDB" id="F0H736"/>
<evidence type="ECO:0000313" key="2">
    <source>
        <dbReference type="Proteomes" id="UP000003155"/>
    </source>
</evidence>
<dbReference type="Proteomes" id="UP000003155">
    <property type="component" value="Unassembled WGS sequence"/>
</dbReference>
<name>F0H736_9BACT</name>
<gene>
    <name evidence="1" type="ORF">HMPREF9303_0457</name>
</gene>
<dbReference type="EMBL" id="AEXO01000066">
    <property type="protein sequence ID" value="EGC86386.1"/>
    <property type="molecule type" value="Genomic_DNA"/>
</dbReference>
<keyword evidence="2" id="KW-1185">Reference proteome</keyword>